<protein>
    <submittedName>
        <fullName evidence="1">Maltase-glucoamylase, intestinal</fullName>
    </submittedName>
</protein>
<evidence type="ECO:0000313" key="1">
    <source>
        <dbReference type="EMBL" id="KFM80521.1"/>
    </source>
</evidence>
<gene>
    <name evidence="1" type="ORF">X975_21470</name>
</gene>
<sequence length="170" mass="19033">MPKVPIHSSPTNLDQNEPEVFLYSVAYDTVNKPFAVKVRRSATDAIVFDTSVGALTLSNHFLELTTKLPSSKIYGLGQHMQKQYHRDFKWQTYNMFSKKTEEGSTMGIHPMYMCVENDGNAHGVLLLNSNAIEVQLHPSPAVTFRVLGGVLDLFLFLGPSPEDVVQQYAE</sequence>
<dbReference type="Gene3D" id="2.60.40.1760">
    <property type="entry name" value="glycosyl hydrolase (family 31)"/>
    <property type="match status" value="1"/>
</dbReference>
<reference evidence="1 2" key="1">
    <citation type="submission" date="2013-11" db="EMBL/GenBank/DDBJ databases">
        <title>Genome sequencing of Stegodyphus mimosarum.</title>
        <authorList>
            <person name="Bechsgaard J."/>
        </authorList>
    </citation>
    <scope>NUCLEOTIDE SEQUENCE [LARGE SCALE GENOMIC DNA]</scope>
</reference>
<dbReference type="CDD" id="cd14752">
    <property type="entry name" value="GH31_N"/>
    <property type="match status" value="1"/>
</dbReference>
<dbReference type="PANTHER" id="PTHR22762">
    <property type="entry name" value="ALPHA-GLUCOSIDASE"/>
    <property type="match status" value="1"/>
</dbReference>
<keyword evidence="2" id="KW-1185">Reference proteome</keyword>
<dbReference type="GO" id="GO:0030246">
    <property type="term" value="F:carbohydrate binding"/>
    <property type="evidence" value="ECO:0007669"/>
    <property type="project" value="InterPro"/>
</dbReference>
<dbReference type="EMBL" id="KK121467">
    <property type="protein sequence ID" value="KFM80521.1"/>
    <property type="molecule type" value="Genomic_DNA"/>
</dbReference>
<dbReference type="SUPFAM" id="SSF74650">
    <property type="entry name" value="Galactose mutarotase-like"/>
    <property type="match status" value="1"/>
</dbReference>
<dbReference type="Proteomes" id="UP000054359">
    <property type="component" value="Unassembled WGS sequence"/>
</dbReference>
<dbReference type="PANTHER" id="PTHR22762:SF133">
    <property type="entry name" value="P-TYPE DOMAIN-CONTAINING PROTEIN"/>
    <property type="match status" value="1"/>
</dbReference>
<dbReference type="AlphaFoldDB" id="A0A087UT32"/>
<dbReference type="InterPro" id="IPR011013">
    <property type="entry name" value="Gal_mutarotase_sf_dom"/>
</dbReference>
<dbReference type="STRING" id="407821.A0A087UT32"/>
<evidence type="ECO:0000313" key="2">
    <source>
        <dbReference type="Proteomes" id="UP000054359"/>
    </source>
</evidence>
<organism evidence="1 2">
    <name type="scientific">Stegodyphus mimosarum</name>
    <name type="common">African social velvet spider</name>
    <dbReference type="NCBI Taxonomy" id="407821"/>
    <lineage>
        <taxon>Eukaryota</taxon>
        <taxon>Metazoa</taxon>
        <taxon>Ecdysozoa</taxon>
        <taxon>Arthropoda</taxon>
        <taxon>Chelicerata</taxon>
        <taxon>Arachnida</taxon>
        <taxon>Araneae</taxon>
        <taxon>Araneomorphae</taxon>
        <taxon>Entelegynae</taxon>
        <taxon>Eresoidea</taxon>
        <taxon>Eresidae</taxon>
        <taxon>Stegodyphus</taxon>
    </lineage>
</organism>
<dbReference type="OrthoDB" id="6418918at2759"/>
<dbReference type="GO" id="GO:0005975">
    <property type="term" value="P:carbohydrate metabolic process"/>
    <property type="evidence" value="ECO:0007669"/>
    <property type="project" value="InterPro"/>
</dbReference>
<proteinExistence type="predicted"/>
<dbReference type="GO" id="GO:0004558">
    <property type="term" value="F:alpha-1,4-glucosidase activity"/>
    <property type="evidence" value="ECO:0007669"/>
    <property type="project" value="TreeGrafter"/>
</dbReference>
<name>A0A087UT32_STEMI</name>
<feature type="non-terminal residue" evidence="1">
    <location>
        <position position="170"/>
    </location>
</feature>
<accession>A0A087UT32</accession>